<reference evidence="1" key="1">
    <citation type="submission" date="2015-09" db="EMBL/GenBank/DDBJ databases">
        <title>Draft Genome Sequences of Two Novel Amoeba-resistant Intranuclear Bacteria, Candidatus Berkiella cookevillensis and Candidatus Berkiella aquae.</title>
        <authorList>
            <person name="Mehari Y.T."/>
            <person name="Arivett B.A."/>
            <person name="Farone A.L."/>
            <person name="Gunderson J.H."/>
            <person name="Farone M.B."/>
        </authorList>
    </citation>
    <scope>NUCLEOTIDE SEQUENCE [LARGE SCALE GENOMIC DNA]</scope>
    <source>
        <strain evidence="1">HT99</strain>
    </source>
</reference>
<proteinExistence type="predicted"/>
<comment type="caution">
    <text evidence="1">The sequence shown here is derived from an EMBL/GenBank/DDBJ whole genome shotgun (WGS) entry which is preliminary data.</text>
</comment>
<protein>
    <submittedName>
        <fullName evidence="1">Uncharacterized protein</fullName>
    </submittedName>
</protein>
<dbReference type="Proteomes" id="UP000051497">
    <property type="component" value="Unassembled WGS sequence"/>
</dbReference>
<accession>A0A0Q9YC31</accession>
<dbReference type="RefSeq" id="WP_075067616.1">
    <property type="nucleotide sequence ID" value="NZ_LKAJ02000001.1"/>
</dbReference>
<dbReference type="EMBL" id="LKAJ01000021">
    <property type="protein sequence ID" value="KRG18182.1"/>
    <property type="molecule type" value="Genomic_DNA"/>
</dbReference>
<evidence type="ECO:0000313" key="3">
    <source>
        <dbReference type="Proteomes" id="UP000051497"/>
    </source>
</evidence>
<keyword evidence="3" id="KW-1185">Reference proteome</keyword>
<dbReference type="EMBL" id="LKAJ02000001">
    <property type="protein sequence ID" value="MCS5711040.1"/>
    <property type="molecule type" value="Genomic_DNA"/>
</dbReference>
<reference evidence="2" key="2">
    <citation type="journal article" date="2016" name="Genome Announc.">
        <title>Draft Genome Sequences of Two Novel Amoeba-Resistant Intranuclear Bacteria, 'Candidatus Berkiella cookevillensis' and 'Candidatus Berkiella aquae'.</title>
        <authorList>
            <person name="Mehari Y.T."/>
            <person name="Arivett B.A."/>
            <person name="Farone A.L."/>
            <person name="Gunderson J.H."/>
            <person name="Farone M.B."/>
        </authorList>
    </citation>
    <scope>NUCLEOTIDE SEQUENCE</scope>
    <source>
        <strain evidence="2">HT99</strain>
    </source>
</reference>
<gene>
    <name evidence="2" type="ORF">HT99x_006325</name>
    <name evidence="1" type="ORF">HT99x_03026</name>
</gene>
<sequence>MSQDLLNTLQNILERDVAPIPVPAAKDIHIEEETIDMLLNSMVTANEALTSEEIDHAAVDELLSDFVLED</sequence>
<reference evidence="2" key="3">
    <citation type="submission" date="2021-06" db="EMBL/GenBank/DDBJ databases">
        <title>Genomic Description and Analysis of Intracellular Bacteria, Candidatus Berkiella cookevillensis and Candidatus Berkiella aquae.</title>
        <authorList>
            <person name="Kidane D.T."/>
            <person name="Mehari Y.T."/>
            <person name="Rice F.C."/>
            <person name="Arivett B.A."/>
            <person name="Farone A.L."/>
            <person name="Berk S.G."/>
            <person name="Farone M.B."/>
        </authorList>
    </citation>
    <scope>NUCLEOTIDE SEQUENCE</scope>
    <source>
        <strain evidence="2">HT99</strain>
    </source>
</reference>
<dbReference type="AlphaFoldDB" id="A0A0Q9YC31"/>
<evidence type="ECO:0000313" key="1">
    <source>
        <dbReference type="EMBL" id="KRG18182.1"/>
    </source>
</evidence>
<name>A0A0Q9YC31_9GAMM</name>
<organism evidence="1">
    <name type="scientific">Candidatus Berkiella aquae</name>
    <dbReference type="NCBI Taxonomy" id="295108"/>
    <lineage>
        <taxon>Bacteria</taxon>
        <taxon>Pseudomonadati</taxon>
        <taxon>Pseudomonadota</taxon>
        <taxon>Gammaproteobacteria</taxon>
        <taxon>Candidatus Berkiellales</taxon>
        <taxon>Candidatus Berkiellaceae</taxon>
        <taxon>Candidatus Berkiella</taxon>
    </lineage>
</organism>
<dbReference type="STRING" id="295108.HT99x_03026"/>
<evidence type="ECO:0000313" key="2">
    <source>
        <dbReference type="EMBL" id="MCS5711040.1"/>
    </source>
</evidence>